<evidence type="ECO:0000313" key="3">
    <source>
        <dbReference type="Proteomes" id="UP000193920"/>
    </source>
</evidence>
<dbReference type="STRING" id="1754190.A0A1Y2DWS7"/>
<feature type="compositionally biased region" description="Basic and acidic residues" evidence="1">
    <location>
        <begin position="13"/>
        <end position="66"/>
    </location>
</feature>
<gene>
    <name evidence="2" type="ORF">LY90DRAFT_700904</name>
</gene>
<keyword evidence="3" id="KW-1185">Reference proteome</keyword>
<dbReference type="Gene3D" id="1.25.10.90">
    <property type="match status" value="2"/>
</dbReference>
<dbReference type="EMBL" id="MCOG01000055">
    <property type="protein sequence ID" value="ORY63738.1"/>
    <property type="molecule type" value="Genomic_DNA"/>
</dbReference>
<reference evidence="2 3" key="1">
    <citation type="submission" date="2016-08" db="EMBL/GenBank/DDBJ databases">
        <title>A Parts List for Fungal Cellulosomes Revealed by Comparative Genomics.</title>
        <authorList>
            <consortium name="DOE Joint Genome Institute"/>
            <person name="Haitjema C.H."/>
            <person name="Gilmore S.P."/>
            <person name="Henske J.K."/>
            <person name="Solomon K.V."/>
            <person name="De Groot R."/>
            <person name="Kuo A."/>
            <person name="Mondo S.J."/>
            <person name="Salamov A.A."/>
            <person name="Labutti K."/>
            <person name="Zhao Z."/>
            <person name="Chiniquy J."/>
            <person name="Barry K."/>
            <person name="Brewer H.M."/>
            <person name="Purvine S.O."/>
            <person name="Wright A.T."/>
            <person name="Boxma B."/>
            <person name="Van Alen T."/>
            <person name="Hackstein J.H."/>
            <person name="Baker S.E."/>
            <person name="Grigoriev I.V."/>
            <person name="O'Malley M.A."/>
        </authorList>
    </citation>
    <scope>NUCLEOTIDE SEQUENCE [LARGE SCALE GENOMIC DNA]</scope>
    <source>
        <strain evidence="2 3">G1</strain>
    </source>
</reference>
<name>A0A1Y2DWS7_9FUNG</name>
<evidence type="ECO:0000256" key="1">
    <source>
        <dbReference type="SAM" id="MobiDB-lite"/>
    </source>
</evidence>
<dbReference type="AlphaFoldDB" id="A0A1Y2DWS7"/>
<dbReference type="PANTHER" id="PTHR34070">
    <property type="entry name" value="ARMADILLO-TYPE FOLD"/>
    <property type="match status" value="1"/>
</dbReference>
<evidence type="ECO:0000313" key="2">
    <source>
        <dbReference type="EMBL" id="ORY63738.1"/>
    </source>
</evidence>
<proteinExistence type="predicted"/>
<comment type="caution">
    <text evidence="2">The sequence shown here is derived from an EMBL/GenBank/DDBJ whole genome shotgun (WGS) entry which is preliminary data.</text>
</comment>
<dbReference type="InterPro" id="IPR014825">
    <property type="entry name" value="DNA_alkylation"/>
</dbReference>
<dbReference type="OrthoDB" id="10029550at2759"/>
<dbReference type="Proteomes" id="UP000193920">
    <property type="component" value="Unassembled WGS sequence"/>
</dbReference>
<feature type="region of interest" description="Disordered" evidence="1">
    <location>
        <begin position="1"/>
        <end position="78"/>
    </location>
</feature>
<dbReference type="PANTHER" id="PTHR34070:SF1">
    <property type="entry name" value="DNA ALKYLATION REPAIR PROTEIN"/>
    <property type="match status" value="1"/>
</dbReference>
<organism evidence="2 3">
    <name type="scientific">Neocallimastix californiae</name>
    <dbReference type="NCBI Taxonomy" id="1754190"/>
    <lineage>
        <taxon>Eukaryota</taxon>
        <taxon>Fungi</taxon>
        <taxon>Fungi incertae sedis</taxon>
        <taxon>Chytridiomycota</taxon>
        <taxon>Chytridiomycota incertae sedis</taxon>
        <taxon>Neocallimastigomycetes</taxon>
        <taxon>Neocallimastigales</taxon>
        <taxon>Neocallimastigaceae</taxon>
        <taxon>Neocallimastix</taxon>
    </lineage>
</organism>
<protein>
    <submittedName>
        <fullName evidence="2">Uncharacterized protein</fullName>
    </submittedName>
</protein>
<feature type="compositionally biased region" description="Acidic residues" evidence="1">
    <location>
        <begin position="67"/>
        <end position="78"/>
    </location>
</feature>
<sequence length="544" mass="64339">MTFTMTLRSHKKKENESSLNKKNDNKKVKERGKNKDSDTQAKKVDFENKNKNIEKVKSKNIKKEEYENNEDESEYELNDSDNVRQKLYQEIIPEKKRVLMTYFKTGPGEYADGDQFYGIPVPGIRSSLKEFPNIDFESLFWLITSSYHEERMLAALYMTEISKKIQKEEKKKKLSNNQKPYQVIFDNINDDFKKYKCHTIPELIKCFIRENNSRPGEREGWDVVDTLSANKRHEEKRERIGESRPVLLDQVSKDNSVNIDLTYQFHSNLGFTDPLKIQKQILFEFYIECMPWIDNWDLVDLTCRDIIGSFIMELEEDQIKTILYSWLAFKISDQVVGYKNLQNRQKDKIMRNAKIRKEIKKENKQSTDISIENLSINTVWTKRVAIICTFYFINNSDFRYTIFLLEKLLNFEDEEIYGPDSHNSIVNKNRNKLHDLIEKASGWMLREIGKRDGSCSGKGCKCILKESKIKNETKTKTKIKRDANGKNKITTTIPFNLYTNERQTLIHFLNKYAWKMPRIMLRYSIEKLPVSLRTTYLNAKESLE</sequence>
<dbReference type="Pfam" id="PF08713">
    <property type="entry name" value="DNA_alkylation"/>
    <property type="match status" value="2"/>
</dbReference>
<accession>A0A1Y2DWS7</accession>